<dbReference type="InterPro" id="IPR002577">
    <property type="entry name" value="HTH_HxlR"/>
</dbReference>
<comment type="caution">
    <text evidence="2">The sequence shown here is derived from an EMBL/GenBank/DDBJ whole genome shotgun (WGS) entry which is preliminary data.</text>
</comment>
<evidence type="ECO:0000259" key="1">
    <source>
        <dbReference type="Pfam" id="PF01638"/>
    </source>
</evidence>
<dbReference type="InterPro" id="IPR036388">
    <property type="entry name" value="WH-like_DNA-bd_sf"/>
</dbReference>
<dbReference type="Gene3D" id="1.10.10.10">
    <property type="entry name" value="Winged helix-like DNA-binding domain superfamily/Winged helix DNA-binding domain"/>
    <property type="match status" value="1"/>
</dbReference>
<name>A0ABN2U3C9_9MICC</name>
<keyword evidence="3" id="KW-1185">Reference proteome</keyword>
<dbReference type="EMBL" id="BAAAMN010000009">
    <property type="protein sequence ID" value="GAA2028439.1"/>
    <property type="molecule type" value="Genomic_DNA"/>
</dbReference>
<gene>
    <name evidence="2" type="ORF">GCM10009720_05260</name>
</gene>
<dbReference type="SUPFAM" id="SSF46785">
    <property type="entry name" value="Winged helix' DNA-binding domain"/>
    <property type="match status" value="1"/>
</dbReference>
<accession>A0ABN2U3C9</accession>
<proteinExistence type="predicted"/>
<protein>
    <recommendedName>
        <fullName evidence="1">HTH hxlR-type domain-containing protein</fullName>
    </recommendedName>
</protein>
<reference evidence="2 3" key="1">
    <citation type="journal article" date="2019" name="Int. J. Syst. Evol. Microbiol.">
        <title>The Global Catalogue of Microorganisms (GCM) 10K type strain sequencing project: providing services to taxonomists for standard genome sequencing and annotation.</title>
        <authorList>
            <consortium name="The Broad Institute Genomics Platform"/>
            <consortium name="The Broad Institute Genome Sequencing Center for Infectious Disease"/>
            <person name="Wu L."/>
            <person name="Ma J."/>
        </authorList>
    </citation>
    <scope>NUCLEOTIDE SEQUENCE [LARGE SCALE GENOMIC DNA]</scope>
    <source>
        <strain evidence="2 3">JCM 13595</strain>
    </source>
</reference>
<dbReference type="Proteomes" id="UP001501461">
    <property type="component" value="Unassembled WGS sequence"/>
</dbReference>
<feature type="domain" description="HTH hxlR-type" evidence="1">
    <location>
        <begin position="9"/>
        <end position="75"/>
    </location>
</feature>
<dbReference type="Pfam" id="PF01638">
    <property type="entry name" value="HxlR"/>
    <property type="match status" value="1"/>
</dbReference>
<organism evidence="2 3">
    <name type="scientific">Yaniella flava</name>
    <dbReference type="NCBI Taxonomy" id="287930"/>
    <lineage>
        <taxon>Bacteria</taxon>
        <taxon>Bacillati</taxon>
        <taxon>Actinomycetota</taxon>
        <taxon>Actinomycetes</taxon>
        <taxon>Micrococcales</taxon>
        <taxon>Micrococcaceae</taxon>
        <taxon>Yaniella</taxon>
    </lineage>
</organism>
<evidence type="ECO:0000313" key="2">
    <source>
        <dbReference type="EMBL" id="GAA2028439.1"/>
    </source>
</evidence>
<evidence type="ECO:0000313" key="3">
    <source>
        <dbReference type="Proteomes" id="UP001501461"/>
    </source>
</evidence>
<sequence>MILRDVALHDRRSFRELLTANAEGISAPVLSRRLTDLTEAGFLTKADALLGKQGRYSLTELGLQTIPLMVQLARVGILIDSTTAEHQPDLARSTDASTLDARMAELREQHIGA</sequence>
<dbReference type="InterPro" id="IPR036390">
    <property type="entry name" value="WH_DNA-bd_sf"/>
</dbReference>